<dbReference type="AlphaFoldDB" id="A0A9P4NYT3"/>
<accession>A0A9P4NYT3</accession>
<comment type="caution">
    <text evidence="1">The sequence shown here is derived from an EMBL/GenBank/DDBJ whole genome shotgun (WGS) entry which is preliminary data.</text>
</comment>
<dbReference type="Proteomes" id="UP000800235">
    <property type="component" value="Unassembled WGS sequence"/>
</dbReference>
<dbReference type="OrthoDB" id="5229512at2759"/>
<evidence type="ECO:0000313" key="1">
    <source>
        <dbReference type="EMBL" id="KAF2433634.1"/>
    </source>
</evidence>
<proteinExistence type="predicted"/>
<dbReference type="EMBL" id="MU007020">
    <property type="protein sequence ID" value="KAF2433634.1"/>
    <property type="molecule type" value="Genomic_DNA"/>
</dbReference>
<organism evidence="1 2">
    <name type="scientific">Tothia fuscella</name>
    <dbReference type="NCBI Taxonomy" id="1048955"/>
    <lineage>
        <taxon>Eukaryota</taxon>
        <taxon>Fungi</taxon>
        <taxon>Dikarya</taxon>
        <taxon>Ascomycota</taxon>
        <taxon>Pezizomycotina</taxon>
        <taxon>Dothideomycetes</taxon>
        <taxon>Pleosporomycetidae</taxon>
        <taxon>Venturiales</taxon>
        <taxon>Cylindrosympodiaceae</taxon>
        <taxon>Tothia</taxon>
    </lineage>
</organism>
<dbReference type="Gene3D" id="1.25.40.10">
    <property type="entry name" value="Tetratricopeptide repeat domain"/>
    <property type="match status" value="1"/>
</dbReference>
<reference evidence="1" key="1">
    <citation type="journal article" date="2020" name="Stud. Mycol.">
        <title>101 Dothideomycetes genomes: a test case for predicting lifestyles and emergence of pathogens.</title>
        <authorList>
            <person name="Haridas S."/>
            <person name="Albert R."/>
            <person name="Binder M."/>
            <person name="Bloem J."/>
            <person name="Labutti K."/>
            <person name="Salamov A."/>
            <person name="Andreopoulos B."/>
            <person name="Baker S."/>
            <person name="Barry K."/>
            <person name="Bills G."/>
            <person name="Bluhm B."/>
            <person name="Cannon C."/>
            <person name="Castanera R."/>
            <person name="Culley D."/>
            <person name="Daum C."/>
            <person name="Ezra D."/>
            <person name="Gonzalez J."/>
            <person name="Henrissat B."/>
            <person name="Kuo A."/>
            <person name="Liang C."/>
            <person name="Lipzen A."/>
            <person name="Lutzoni F."/>
            <person name="Magnuson J."/>
            <person name="Mondo S."/>
            <person name="Nolan M."/>
            <person name="Ohm R."/>
            <person name="Pangilinan J."/>
            <person name="Park H.-J."/>
            <person name="Ramirez L."/>
            <person name="Alfaro M."/>
            <person name="Sun H."/>
            <person name="Tritt A."/>
            <person name="Yoshinaga Y."/>
            <person name="Zwiers L.-H."/>
            <person name="Turgeon B."/>
            <person name="Goodwin S."/>
            <person name="Spatafora J."/>
            <person name="Crous P."/>
            <person name="Grigoriev I."/>
        </authorList>
    </citation>
    <scope>NUCLEOTIDE SEQUENCE</scope>
    <source>
        <strain evidence="1">CBS 130266</strain>
    </source>
</reference>
<evidence type="ECO:0000313" key="2">
    <source>
        <dbReference type="Proteomes" id="UP000800235"/>
    </source>
</evidence>
<keyword evidence="2" id="KW-1185">Reference proteome</keyword>
<sequence>MTFTSSHSSTTSQISISTSTPSHFRFLDLPPELRSNVYEHLLRPEEPQQRGGSYIRYKFDLAIFGVNHTVHDEAVKIFRQMNVFARIETPWDQAEQHVAIEGNVPIIATGIYADNFYDVHLRVVINAPNYAKITQHDQKFIVLAEDLLAFTKMWTYSDLSYGGDLNSHLCLTLHLQNPLAIDTEQPQQLGIPNSIQRKLLLPFAQVRGLREMQVEGDHNAAIAQEMRDGMAIPYDRPETCLEEATKLKDAGNEQLITKQAPHEAIKLYVQAFKKIHIICNGRRRSIRGDAWFDIILRDGTFEGRHGQMVRMILRIRLVANMVKAYLDLEDWKEAHFWGMRTINLMRQGMDDEDTVMIGFPAAPEVGKIYYRTGLAAKRLGDDSEARRLLRVAQAYRPNDPFVDRELRSVALMI</sequence>
<gene>
    <name evidence="1" type="ORF">EJ08DRAFT_607426</name>
</gene>
<name>A0A9P4NYT3_9PEZI</name>
<dbReference type="SUPFAM" id="SSF48452">
    <property type="entry name" value="TPR-like"/>
    <property type="match status" value="1"/>
</dbReference>
<protein>
    <submittedName>
        <fullName evidence="1">Uncharacterized protein</fullName>
    </submittedName>
</protein>
<dbReference type="InterPro" id="IPR011990">
    <property type="entry name" value="TPR-like_helical_dom_sf"/>
</dbReference>